<dbReference type="InterPro" id="IPR048469">
    <property type="entry name" value="YchJ-like_M"/>
</dbReference>
<evidence type="ECO:0000313" key="5">
    <source>
        <dbReference type="Proteomes" id="UP000192359"/>
    </source>
</evidence>
<dbReference type="SUPFAM" id="SSF54427">
    <property type="entry name" value="NTF2-like"/>
    <property type="match status" value="1"/>
</dbReference>
<dbReference type="EMBL" id="LXWF01000002">
    <property type="protein sequence ID" value="ORC24981.1"/>
    <property type="molecule type" value="Genomic_DNA"/>
</dbReference>
<dbReference type="HAMAP" id="MF_00612">
    <property type="entry name" value="UPF0225"/>
    <property type="match status" value="1"/>
</dbReference>
<dbReference type="Gene3D" id="3.10.450.50">
    <property type="match status" value="1"/>
</dbReference>
<dbReference type="InterPro" id="IPR004027">
    <property type="entry name" value="SEC_C_motif"/>
</dbReference>
<organism evidence="4 5">
    <name type="scientific">Rothia nasimurium</name>
    <dbReference type="NCBI Taxonomy" id="85336"/>
    <lineage>
        <taxon>Bacteria</taxon>
        <taxon>Bacillati</taxon>
        <taxon>Actinomycetota</taxon>
        <taxon>Actinomycetes</taxon>
        <taxon>Micrococcales</taxon>
        <taxon>Micrococcaceae</taxon>
        <taxon>Rothia</taxon>
    </lineage>
</organism>
<comment type="caution">
    <text evidence="4">The sequence shown here is derived from an EMBL/GenBank/DDBJ whole genome shotgun (WGS) entry which is preliminary data.</text>
</comment>
<evidence type="ECO:0000256" key="1">
    <source>
        <dbReference type="ARBA" id="ARBA00010839"/>
    </source>
</evidence>
<dbReference type="Proteomes" id="UP000192359">
    <property type="component" value="Unassembled WGS sequence"/>
</dbReference>
<dbReference type="InterPro" id="IPR023006">
    <property type="entry name" value="YchJ-like"/>
</dbReference>
<proteinExistence type="inferred from homology"/>
<gene>
    <name evidence="4" type="ORF">A7979_09110</name>
</gene>
<dbReference type="InterPro" id="IPR032710">
    <property type="entry name" value="NTF2-like_dom_sf"/>
</dbReference>
<name>A0A1Y1RSA4_9MICC</name>
<feature type="domain" description="YchJ-like middle NTF2-like" evidence="3">
    <location>
        <begin position="37"/>
        <end position="137"/>
    </location>
</feature>
<dbReference type="Pfam" id="PF17775">
    <property type="entry name" value="YchJ_M-like"/>
    <property type="match status" value="1"/>
</dbReference>
<dbReference type="AlphaFoldDB" id="A0A1Y1RSA4"/>
<protein>
    <recommendedName>
        <fullName evidence="2">UPF0225 protein A7979_09110</fullName>
    </recommendedName>
</protein>
<dbReference type="Pfam" id="PF02810">
    <property type="entry name" value="SEC-C"/>
    <property type="match status" value="1"/>
</dbReference>
<dbReference type="RefSeq" id="WP_083090622.1">
    <property type="nucleotide sequence ID" value="NZ_LXWF01000002.1"/>
</dbReference>
<dbReference type="OrthoDB" id="21421at2"/>
<keyword evidence="5" id="KW-1185">Reference proteome</keyword>
<evidence type="ECO:0000259" key="3">
    <source>
        <dbReference type="Pfam" id="PF17775"/>
    </source>
</evidence>
<comment type="similarity">
    <text evidence="1 2">Belongs to the UPF0225 family.</text>
</comment>
<reference evidence="4 5" key="1">
    <citation type="submission" date="2016-05" db="EMBL/GenBank/DDBJ databases">
        <title>Draft genome sequence of a porcine commensal Rothia nasimurium.</title>
        <authorList>
            <person name="Gaiser R.A."/>
            <person name="Van Baarlen P."/>
            <person name="Wells J.M."/>
        </authorList>
    </citation>
    <scope>NUCLEOTIDE SEQUENCE [LARGE SCALE GENOMIC DNA]</scope>
    <source>
        <strain evidence="4 5">PT-32</strain>
    </source>
</reference>
<sequence>MLEPDTRCPCGTGETYGACCGRYHTRFAQTGNLTAPTPEALMRSRFSAFAVGLPDYLLATWHPSTRPASLDLDSSLRWYRLDILSTAGGPFDSTGGVEFAAYYRSVPGTPEDERVRGVQTEVSRFTKDGGAWYYVDGEVS</sequence>
<evidence type="ECO:0000313" key="4">
    <source>
        <dbReference type="EMBL" id="ORC24981.1"/>
    </source>
</evidence>
<evidence type="ECO:0000256" key="2">
    <source>
        <dbReference type="HAMAP-Rule" id="MF_00612"/>
    </source>
</evidence>
<accession>A0A1Y1RSA4</accession>